<dbReference type="InterPro" id="IPR038970">
    <property type="entry name" value="Lyase_8"/>
</dbReference>
<feature type="transmembrane region" description="Helical" evidence="5">
    <location>
        <begin position="1121"/>
        <end position="1143"/>
    </location>
</feature>
<accession>A0ABW4BEB3</accession>
<feature type="compositionally biased region" description="Low complexity" evidence="4">
    <location>
        <begin position="1090"/>
        <end position="1099"/>
    </location>
</feature>
<evidence type="ECO:0000256" key="3">
    <source>
        <dbReference type="ARBA" id="ARBA00023239"/>
    </source>
</evidence>
<dbReference type="Pfam" id="PF08124">
    <property type="entry name" value="Lyase_8_N"/>
    <property type="match status" value="1"/>
</dbReference>
<sequence>MRKAVHLKLAQRKWLVAGATVVAGAAVFATASTAVEATNNAQNSATTTLVSTDTPSTTVTTPAANPNLAQGTAATATGQESDQFSAAMVVDGDASTRWAGAAGETNGDQTLTIDLGKVQTISELDLSFKSTTTDYEVLTSPDGKNYTPRLTVKDTEVKKAYSLPIVFSATPVRYIQYHQLKNTKPSGSINWYASSIYEIEAYSAKRVLSSLQLDAKQITLTPGENKDLTYTTTPTGLVLNEENSNLQWFSSDDAIVSVANGKLTAMGAGTATVSLTDKVTGLHSETQVTVLSQIESDTTLAMMRERWLNRLMPKAPDLTNPNIRAYLKSVADKSDELWNTMDRSADRTTIWAKVPTASASADMTSTFVNIKALTLGYCDPLSQQYKDPAVYQAIIDALDYMITTKKYNGTYHSDNWWDWNIGSSQPLVDTLMLLYDDLKAKDPTALAKYVKPITLYDAAPDVMFTGGKATGANLTDIALAVLGSGLLVDDTNRIALVQQQMPEVLGFSQTGDGMYADGSFVQHEKHAYNGAYGADMLRGIARIVATLDSTPWAIKDEQLVPYFQYVQKGSVELIVNGRMPSMFSGRSISRGAGLSPDAPELYSGKKSFDGLSMVASIAPVALRNEIYQEIATSIREVGDRFNYFENPRDYGTLVDLQKAVDAGQGQISELPVINILAKINRVVQRTPSYSVGISMYSDKVFTYEYGNGENRHAFHTADGMFYLYNDDLTQFGEGFWPTVDPYRLPGITVDTIPLADGAHAGKTSPEKWVGGSKDNEVAAIGMALNKTNLKQNLIAKKSWFLLNGQIVNLGAGINGSTTADIETILDNRILSTPDTKVTVDGAAFKNGTTVNSWANINTGKTKTNVGYIVAAGNDNVTASEAARTGKYADINPTHGTPKVYTFDYLTLAINHGQKVTNGKYEYVTVPGATDEQIAKLAANPEYQVLANTADVQAIKDGNRMLANVWTKAENLSDLLSVDQPSSLIVKDLGNNDYQINISDPTQSNEKITLKFNHDITASADVDSVFAVKGDLLIFDSTNLNGASRSVTIHVNSPKGEQSVTDKPDTTKPVVTENHESNKLQSGSHQSNRSAVTQTPATQKATKKVLNSDKRKTSLPNTGESMFSAVLAGLIGAVIVGILALQIFNHRKYLS</sequence>
<dbReference type="SMART" id="SM00635">
    <property type="entry name" value="BID_2"/>
    <property type="match status" value="1"/>
</dbReference>
<feature type="domain" description="F5/8 type C" evidence="7">
    <location>
        <begin position="52"/>
        <end position="204"/>
    </location>
</feature>
<evidence type="ECO:0000313" key="8">
    <source>
        <dbReference type="EMBL" id="MFD1398824.1"/>
    </source>
</evidence>
<dbReference type="InterPro" id="IPR004103">
    <property type="entry name" value="Lyase_8_C"/>
</dbReference>
<dbReference type="Gene3D" id="2.70.98.10">
    <property type="match status" value="1"/>
</dbReference>
<dbReference type="Pfam" id="PF02884">
    <property type="entry name" value="Lyase_8_C"/>
    <property type="match status" value="1"/>
</dbReference>
<keyword evidence="5" id="KW-0812">Transmembrane</keyword>
<dbReference type="InterPro" id="IPR008964">
    <property type="entry name" value="Invasin/intimin_cell_adhesion"/>
</dbReference>
<keyword evidence="9" id="KW-1185">Reference proteome</keyword>
<dbReference type="EMBL" id="JBHTOA010000025">
    <property type="protein sequence ID" value="MFD1398824.1"/>
    <property type="molecule type" value="Genomic_DNA"/>
</dbReference>
<keyword evidence="5" id="KW-0472">Membrane</keyword>
<dbReference type="Pfam" id="PF00754">
    <property type="entry name" value="F5_F8_type_C"/>
    <property type="match status" value="1"/>
</dbReference>
<dbReference type="InterPro" id="IPR012970">
    <property type="entry name" value="Lyase_8_alpha_N"/>
</dbReference>
<evidence type="ECO:0000259" key="7">
    <source>
        <dbReference type="PROSITE" id="PS50022"/>
    </source>
</evidence>
<dbReference type="InterPro" id="IPR008979">
    <property type="entry name" value="Galactose-bd-like_sf"/>
</dbReference>
<feature type="region of interest" description="Disordered" evidence="4">
    <location>
        <begin position="40"/>
        <end position="67"/>
    </location>
</feature>
<evidence type="ECO:0000256" key="6">
    <source>
        <dbReference type="SAM" id="SignalP"/>
    </source>
</evidence>
<dbReference type="InterPro" id="IPR011013">
    <property type="entry name" value="Gal_mutarotase_sf_dom"/>
</dbReference>
<name>A0ABW4BEB3_9LACO</name>
<dbReference type="Proteomes" id="UP001597199">
    <property type="component" value="Unassembled WGS sequence"/>
</dbReference>
<dbReference type="GO" id="GO:0016829">
    <property type="term" value="F:lyase activity"/>
    <property type="evidence" value="ECO:0007669"/>
    <property type="project" value="UniProtKB-KW"/>
</dbReference>
<comment type="similarity">
    <text evidence="1">Belongs to the polysaccharide lyase 8 family.</text>
</comment>
<feature type="signal peptide" evidence="6">
    <location>
        <begin position="1"/>
        <end position="34"/>
    </location>
</feature>
<dbReference type="InterPro" id="IPR003343">
    <property type="entry name" value="Big_2"/>
</dbReference>
<keyword evidence="5" id="KW-1133">Transmembrane helix</keyword>
<dbReference type="CDD" id="cd01083">
    <property type="entry name" value="GAG_Lyase"/>
    <property type="match status" value="1"/>
</dbReference>
<proteinExistence type="inferred from homology"/>
<evidence type="ECO:0000256" key="4">
    <source>
        <dbReference type="SAM" id="MobiDB-lite"/>
    </source>
</evidence>
<organism evidence="8 9">
    <name type="scientific">Lacticaseibacillus suilingensis</name>
    <dbReference type="NCBI Taxonomy" id="2799577"/>
    <lineage>
        <taxon>Bacteria</taxon>
        <taxon>Bacillati</taxon>
        <taxon>Bacillota</taxon>
        <taxon>Bacilli</taxon>
        <taxon>Lactobacillales</taxon>
        <taxon>Lactobacillaceae</taxon>
        <taxon>Lacticaseibacillus</taxon>
    </lineage>
</organism>
<protein>
    <submittedName>
        <fullName evidence="8">Polysaccharide lyase family 8 super-sandwich domain-containing protein</fullName>
    </submittedName>
</protein>
<dbReference type="Gene3D" id="2.60.40.1080">
    <property type="match status" value="1"/>
</dbReference>
<dbReference type="InterPro" id="IPR014718">
    <property type="entry name" value="GH-type_carb-bd"/>
</dbReference>
<feature type="chain" id="PRO_5047226776" evidence="6">
    <location>
        <begin position="35"/>
        <end position="1150"/>
    </location>
</feature>
<dbReference type="PANTHER" id="PTHR38481">
    <property type="entry name" value="HYALURONATE LYASE"/>
    <property type="match status" value="1"/>
</dbReference>
<reference evidence="9" key="1">
    <citation type="journal article" date="2019" name="Int. J. Syst. Evol. Microbiol.">
        <title>The Global Catalogue of Microorganisms (GCM) 10K type strain sequencing project: providing services to taxonomists for standard genome sequencing and annotation.</title>
        <authorList>
            <consortium name="The Broad Institute Genomics Platform"/>
            <consortium name="The Broad Institute Genome Sequencing Center for Infectious Disease"/>
            <person name="Wu L."/>
            <person name="Ma J."/>
        </authorList>
    </citation>
    <scope>NUCLEOTIDE SEQUENCE [LARGE SCALE GENOMIC DNA]</scope>
    <source>
        <strain evidence="9">CCM 9110</strain>
    </source>
</reference>
<evidence type="ECO:0000313" key="9">
    <source>
        <dbReference type="Proteomes" id="UP001597199"/>
    </source>
</evidence>
<dbReference type="Gene3D" id="2.60.220.10">
    <property type="entry name" value="Polysaccharide lyase family 8-like, C-terminal"/>
    <property type="match status" value="1"/>
</dbReference>
<dbReference type="InterPro" id="IPR000421">
    <property type="entry name" value="FA58C"/>
</dbReference>
<dbReference type="SUPFAM" id="SSF48230">
    <property type="entry name" value="Chondroitin AC/alginate lyase"/>
    <property type="match status" value="1"/>
</dbReference>
<dbReference type="SUPFAM" id="SSF49785">
    <property type="entry name" value="Galactose-binding domain-like"/>
    <property type="match status" value="1"/>
</dbReference>
<evidence type="ECO:0000256" key="1">
    <source>
        <dbReference type="ARBA" id="ARBA00006699"/>
    </source>
</evidence>
<comment type="caution">
    <text evidence="8">The sequence shown here is derived from an EMBL/GenBank/DDBJ whole genome shotgun (WGS) entry which is preliminary data.</text>
</comment>
<keyword evidence="3 8" id="KW-0456">Lyase</keyword>
<dbReference type="InterPro" id="IPR008929">
    <property type="entry name" value="Chondroitin_lyas"/>
</dbReference>
<dbReference type="Gene3D" id="2.60.120.260">
    <property type="entry name" value="Galactose-binding domain-like"/>
    <property type="match status" value="1"/>
</dbReference>
<dbReference type="PANTHER" id="PTHR38481:SF1">
    <property type="entry name" value="HYALURONATE LYASE"/>
    <property type="match status" value="1"/>
</dbReference>
<dbReference type="Pfam" id="PF02278">
    <property type="entry name" value="Lyase_8"/>
    <property type="match status" value="1"/>
</dbReference>
<dbReference type="InterPro" id="IPR011071">
    <property type="entry name" value="Lyase_8-like_C"/>
</dbReference>
<feature type="region of interest" description="Disordered" evidence="4">
    <location>
        <begin position="1073"/>
        <end position="1117"/>
    </location>
</feature>
<keyword evidence="2 6" id="KW-0732">Signal</keyword>
<gene>
    <name evidence="8" type="ORF">ACFQ41_05835</name>
</gene>
<dbReference type="SUPFAM" id="SSF74650">
    <property type="entry name" value="Galactose mutarotase-like"/>
    <property type="match status" value="1"/>
</dbReference>
<dbReference type="PROSITE" id="PS50022">
    <property type="entry name" value="FA58C_3"/>
    <property type="match status" value="1"/>
</dbReference>
<evidence type="ECO:0000256" key="2">
    <source>
        <dbReference type="ARBA" id="ARBA00022729"/>
    </source>
</evidence>
<feature type="compositionally biased region" description="Polar residues" evidence="4">
    <location>
        <begin position="1078"/>
        <end position="1089"/>
    </location>
</feature>
<dbReference type="SUPFAM" id="SSF49373">
    <property type="entry name" value="Invasin/intimin cell-adhesion fragments"/>
    <property type="match status" value="1"/>
</dbReference>
<dbReference type="RefSeq" id="WP_204118559.1">
    <property type="nucleotide sequence ID" value="NZ_BOLV01000005.1"/>
</dbReference>
<evidence type="ECO:0000256" key="5">
    <source>
        <dbReference type="SAM" id="Phobius"/>
    </source>
</evidence>
<dbReference type="SUPFAM" id="SSF49863">
    <property type="entry name" value="Hyaluronate lyase-like, C-terminal domain"/>
    <property type="match status" value="1"/>
</dbReference>
<dbReference type="Gene3D" id="1.50.10.100">
    <property type="entry name" value="Chondroitin AC/alginate lyase"/>
    <property type="match status" value="1"/>
</dbReference>
<dbReference type="InterPro" id="IPR003159">
    <property type="entry name" value="Lyase_8_central_dom"/>
</dbReference>